<feature type="transmembrane region" description="Helical" evidence="7">
    <location>
        <begin position="303"/>
        <end position="322"/>
    </location>
</feature>
<keyword evidence="4 7" id="KW-0812">Transmembrane</keyword>
<comment type="subcellular location">
    <subcellularLocation>
        <location evidence="1">Endomembrane system</location>
        <topology evidence="1">Multi-pass membrane protein</topology>
    </subcellularLocation>
</comment>
<keyword evidence="5 7" id="KW-1133">Transmembrane helix</keyword>
<dbReference type="GO" id="GO:0012505">
    <property type="term" value="C:endomembrane system"/>
    <property type="evidence" value="ECO:0007669"/>
    <property type="project" value="UniProtKB-SubCell"/>
</dbReference>
<keyword evidence="3" id="KW-0813">Transport</keyword>
<dbReference type="EMBL" id="QJSX01000004">
    <property type="protein sequence ID" value="PYE54827.1"/>
    <property type="molecule type" value="Genomic_DNA"/>
</dbReference>
<gene>
    <name evidence="9" type="ORF">DES52_10498</name>
</gene>
<evidence type="ECO:0000256" key="2">
    <source>
        <dbReference type="ARBA" id="ARBA00008335"/>
    </source>
</evidence>
<dbReference type="RefSeq" id="WP_110885947.1">
    <property type="nucleotide sequence ID" value="NZ_QJSX01000004.1"/>
</dbReference>
<dbReference type="Gene3D" id="1.20.1250.20">
    <property type="entry name" value="MFS general substrate transporter like domains"/>
    <property type="match status" value="2"/>
</dbReference>
<evidence type="ECO:0000256" key="1">
    <source>
        <dbReference type="ARBA" id="ARBA00004127"/>
    </source>
</evidence>
<dbReference type="AlphaFoldDB" id="A0A318S7K8"/>
<dbReference type="GO" id="GO:0016020">
    <property type="term" value="C:membrane"/>
    <property type="evidence" value="ECO:0007669"/>
    <property type="project" value="TreeGrafter"/>
</dbReference>
<protein>
    <submittedName>
        <fullName evidence="9">Fucose permease</fullName>
    </submittedName>
</protein>
<feature type="transmembrane region" description="Helical" evidence="7">
    <location>
        <begin position="334"/>
        <end position="353"/>
    </location>
</feature>
<feature type="transmembrane region" description="Helical" evidence="7">
    <location>
        <begin position="69"/>
        <end position="87"/>
    </location>
</feature>
<dbReference type="Pfam" id="PF07690">
    <property type="entry name" value="MFS_1"/>
    <property type="match status" value="1"/>
</dbReference>
<dbReference type="InterPro" id="IPR011701">
    <property type="entry name" value="MFS"/>
</dbReference>
<dbReference type="PANTHER" id="PTHR23514">
    <property type="entry name" value="BYPASS OF STOP CODON PROTEIN 6"/>
    <property type="match status" value="1"/>
</dbReference>
<evidence type="ECO:0000259" key="8">
    <source>
        <dbReference type="PROSITE" id="PS50850"/>
    </source>
</evidence>
<feature type="transmembrane region" description="Helical" evidence="7">
    <location>
        <begin position="126"/>
        <end position="147"/>
    </location>
</feature>
<dbReference type="GO" id="GO:0022857">
    <property type="term" value="F:transmembrane transporter activity"/>
    <property type="evidence" value="ECO:0007669"/>
    <property type="project" value="InterPro"/>
</dbReference>
<evidence type="ECO:0000313" key="10">
    <source>
        <dbReference type="Proteomes" id="UP000248326"/>
    </source>
</evidence>
<feature type="transmembrane region" description="Helical" evidence="7">
    <location>
        <begin position="276"/>
        <end position="296"/>
    </location>
</feature>
<sequence length="366" mass="37477">MRSFYVLGFIAFLLLGALQAVYGPAFSALQARFDVSRADVGLIASSHFLGSMLGILAAGGLLKRLELRGLLRVGSALIALGLAGVTFAPAWTFAVVCASLAGFGFGFVSVTFNVGGARLGVRAAGVLNILNACFGLGSILAPLSVSALGGQTWPYALLGLTALGLLLSAGRLPHLPETTVASSGRAPIVPLALFGGFFVLYVGVEAGVGSWMTAHLSDLGVVNAATWTSGFWLAVTIGRLLGAPLALRFKLPRIILSALVLAIVALLLASTPAARFAYLLVGLAIAPLFATTLAWFGQNISTGLAPLVLACGGFGGTLFPWLLGVLSARFGTDVVPFVEAGVAFGALLVALLLRVRLKASAETPAL</sequence>
<keyword evidence="6 7" id="KW-0472">Membrane</keyword>
<dbReference type="Proteomes" id="UP000248326">
    <property type="component" value="Unassembled WGS sequence"/>
</dbReference>
<dbReference type="InterPro" id="IPR051788">
    <property type="entry name" value="MFS_Transporter"/>
</dbReference>
<evidence type="ECO:0000313" key="9">
    <source>
        <dbReference type="EMBL" id="PYE54827.1"/>
    </source>
</evidence>
<organism evidence="9 10">
    <name type="scientific">Deinococcus yavapaiensis KR-236</name>
    <dbReference type="NCBI Taxonomy" id="694435"/>
    <lineage>
        <taxon>Bacteria</taxon>
        <taxon>Thermotogati</taxon>
        <taxon>Deinococcota</taxon>
        <taxon>Deinococci</taxon>
        <taxon>Deinococcales</taxon>
        <taxon>Deinococcaceae</taxon>
        <taxon>Deinococcus</taxon>
    </lineage>
</organism>
<evidence type="ECO:0000256" key="7">
    <source>
        <dbReference type="SAM" id="Phobius"/>
    </source>
</evidence>
<comment type="caution">
    <text evidence="9">The sequence shown here is derived from an EMBL/GenBank/DDBJ whole genome shotgun (WGS) entry which is preliminary data.</text>
</comment>
<feature type="transmembrane region" description="Helical" evidence="7">
    <location>
        <begin position="224"/>
        <end position="242"/>
    </location>
</feature>
<evidence type="ECO:0000256" key="4">
    <source>
        <dbReference type="ARBA" id="ARBA00022692"/>
    </source>
</evidence>
<feature type="transmembrane region" description="Helical" evidence="7">
    <location>
        <begin position="40"/>
        <end position="62"/>
    </location>
</feature>
<feature type="transmembrane region" description="Helical" evidence="7">
    <location>
        <begin position="184"/>
        <end position="204"/>
    </location>
</feature>
<dbReference type="PROSITE" id="PS50850">
    <property type="entry name" value="MFS"/>
    <property type="match status" value="1"/>
</dbReference>
<feature type="transmembrane region" description="Helical" evidence="7">
    <location>
        <begin position="153"/>
        <end position="172"/>
    </location>
</feature>
<dbReference type="InterPro" id="IPR036259">
    <property type="entry name" value="MFS_trans_sf"/>
</dbReference>
<dbReference type="PANTHER" id="PTHR23514:SF3">
    <property type="entry name" value="BYPASS OF STOP CODON PROTEIN 6"/>
    <property type="match status" value="1"/>
</dbReference>
<proteinExistence type="inferred from homology"/>
<evidence type="ECO:0000256" key="5">
    <source>
        <dbReference type="ARBA" id="ARBA00022989"/>
    </source>
</evidence>
<comment type="similarity">
    <text evidence="2">Belongs to the major facilitator superfamily.</text>
</comment>
<name>A0A318S7K8_9DEIO</name>
<dbReference type="InterPro" id="IPR020846">
    <property type="entry name" value="MFS_dom"/>
</dbReference>
<feature type="domain" description="Major facilitator superfamily (MFS) profile" evidence="8">
    <location>
        <begin position="4"/>
        <end position="366"/>
    </location>
</feature>
<feature type="transmembrane region" description="Helical" evidence="7">
    <location>
        <begin position="93"/>
        <end position="114"/>
    </location>
</feature>
<evidence type="ECO:0000256" key="3">
    <source>
        <dbReference type="ARBA" id="ARBA00022448"/>
    </source>
</evidence>
<dbReference type="SUPFAM" id="SSF103473">
    <property type="entry name" value="MFS general substrate transporter"/>
    <property type="match status" value="1"/>
</dbReference>
<evidence type="ECO:0000256" key="6">
    <source>
        <dbReference type="ARBA" id="ARBA00023136"/>
    </source>
</evidence>
<dbReference type="OrthoDB" id="62126at2"/>
<reference evidence="9 10" key="1">
    <citation type="submission" date="2018-06" db="EMBL/GenBank/DDBJ databases">
        <title>Genomic Encyclopedia of Type Strains, Phase IV (KMG-IV): sequencing the most valuable type-strain genomes for metagenomic binning, comparative biology and taxonomic classification.</title>
        <authorList>
            <person name="Goeker M."/>
        </authorList>
    </citation>
    <scope>NUCLEOTIDE SEQUENCE [LARGE SCALE GENOMIC DNA]</scope>
    <source>
        <strain evidence="9 10">DSM 18048</strain>
    </source>
</reference>
<accession>A0A318S7K8</accession>
<keyword evidence="10" id="KW-1185">Reference proteome</keyword>
<feature type="transmembrane region" description="Helical" evidence="7">
    <location>
        <begin position="254"/>
        <end position="270"/>
    </location>
</feature>